<feature type="signal peptide" evidence="3">
    <location>
        <begin position="1"/>
        <end position="23"/>
    </location>
</feature>
<gene>
    <name evidence="5" type="ORF">Ataiwa_15340</name>
</gene>
<reference evidence="5 6" key="1">
    <citation type="submission" date="2023-08" db="EMBL/GenBank/DDBJ databases">
        <title>Draft genome sequence of Algoriphagus taiwanensis.</title>
        <authorList>
            <person name="Takatani N."/>
            <person name="Hosokawa M."/>
            <person name="Sawabe T."/>
        </authorList>
    </citation>
    <scope>NUCLEOTIDE SEQUENCE [LARGE SCALE GENOMIC DNA]</scope>
    <source>
        <strain evidence="5 6">JCM 19755</strain>
    </source>
</reference>
<dbReference type="PANTHER" id="PTHR10098">
    <property type="entry name" value="RAPSYN-RELATED"/>
    <property type="match status" value="1"/>
</dbReference>
<evidence type="ECO:0000256" key="3">
    <source>
        <dbReference type="SAM" id="SignalP"/>
    </source>
</evidence>
<keyword evidence="2" id="KW-0472">Membrane</keyword>
<dbReference type="InterPro" id="IPR019734">
    <property type="entry name" value="TPR_rpt"/>
</dbReference>
<keyword evidence="6" id="KW-1185">Reference proteome</keyword>
<feature type="coiled-coil region" evidence="1">
    <location>
        <begin position="326"/>
        <end position="360"/>
    </location>
</feature>
<dbReference type="Pfam" id="PF13374">
    <property type="entry name" value="TPR_10"/>
    <property type="match status" value="1"/>
</dbReference>
<proteinExistence type="predicted"/>
<sequence>MQRWLSSLFILLFCVQMEGFSQAFDAYLDSIDRGKKTNFSYNRKAASDFMEKVLIGGLGSETQLTQAFRAWTELTFFGRRYRELLEKGPSYLELFSQSPNRNLLQAEWSYFDYSSQVALTGKQDLAHLQSLVNRLSNFPQSRRVYGLSLDRLGRTYFDLNRYQEALTALKQADQIFSEMGFLLVSSSNRTVQGVVWDALEQFSASAEAYESSTQLLGLLDQKPYSTIAANSYNLGILYLDRLGDPFRALPYFKQALDSDRKDGGDSSFYLGDDYKMLSLAALKMGDLSQAEFQARRSVGHFQAIGQESSTQMASSKLQLALVLHHRKKSEESVKLAKQALEILERERRTKNTDVRRSKAQGFNQLGLYLSQLGDVVGAKAAFDQALSLADELGRDIFKIEALKGLIRLAMTQGNFPSARIYLSELDHILNSKFKDAASLQAESKLLHLELEQKEGRSNHVSWERSLDQLIEELVRLKSSRGLLLEAMRLKAVFLQTGTQDQNAASTFLNEVISQVETLKRDQTGLINSVSVLTEVKPLIEESLFLAWTFQGKEKDKSKVWGDLAIRLMEIQRKVVYEQGRGEELVKMWEEKDKRSWQITRQSLAEVRIKIAGIQQGQNSDKSKLLDWYEEEDSLLNLLSTIESKMKSPKESGLDSDVIQRILSDLKEGQGLISFFLGEESIFYWIGDSKGSSFGYLDHSADRILDLTSWVGQIKNPVRSGSLPDLWVEDWIPGFSSSYQSLTVVPDGLLCQVPFEVFKLKDQKPLIENTTVRYIPSFQVLQKRPIDHLEKDWMGFAPSYKLRSLPGNREEVTQLSRLTGGEAYFDSAASKANFLNKAPRAGLIHLAVHGELDGISPNFSRLWFGDEEEETLTALEIFEMPLDAELAVLSACNSGVGDEQFGNGLLSLAYSFMVAGTQSTVMSLWEVPDRETGILMEAFYQRLKEGNRKDEALRLAKLDYLSQVNDPALADPYFWAGFVILGDSEPVYSKSFAWIWISMILIILAVGMIWRQKRLREQSN</sequence>
<keyword evidence="3" id="KW-0732">Signal</keyword>
<dbReference type="Gene3D" id="1.25.40.10">
    <property type="entry name" value="Tetratricopeptide repeat domain"/>
    <property type="match status" value="2"/>
</dbReference>
<dbReference type="Proteomes" id="UP001307705">
    <property type="component" value="Unassembled WGS sequence"/>
</dbReference>
<evidence type="ECO:0000259" key="4">
    <source>
        <dbReference type="Pfam" id="PF12770"/>
    </source>
</evidence>
<evidence type="ECO:0000256" key="2">
    <source>
        <dbReference type="SAM" id="Phobius"/>
    </source>
</evidence>
<dbReference type="SMART" id="SM00028">
    <property type="entry name" value="TPR"/>
    <property type="match status" value="4"/>
</dbReference>
<keyword evidence="2" id="KW-0812">Transmembrane</keyword>
<comment type="caution">
    <text evidence="5">The sequence shown here is derived from an EMBL/GenBank/DDBJ whole genome shotgun (WGS) entry which is preliminary data.</text>
</comment>
<feature type="chain" id="PRO_5046814174" description="CHAT domain-containing protein" evidence="3">
    <location>
        <begin position="24"/>
        <end position="1019"/>
    </location>
</feature>
<feature type="domain" description="CHAT" evidence="4">
    <location>
        <begin position="736"/>
        <end position="982"/>
    </location>
</feature>
<dbReference type="SUPFAM" id="SSF48452">
    <property type="entry name" value="TPR-like"/>
    <property type="match status" value="1"/>
</dbReference>
<dbReference type="EMBL" id="BTPE01000004">
    <property type="protein sequence ID" value="GMQ33262.1"/>
    <property type="molecule type" value="Genomic_DNA"/>
</dbReference>
<keyword evidence="1" id="KW-0175">Coiled coil</keyword>
<keyword evidence="2" id="KW-1133">Transmembrane helix</keyword>
<dbReference type="InterPro" id="IPR024983">
    <property type="entry name" value="CHAT_dom"/>
</dbReference>
<evidence type="ECO:0000313" key="6">
    <source>
        <dbReference type="Proteomes" id="UP001307705"/>
    </source>
</evidence>
<dbReference type="InterPro" id="IPR011990">
    <property type="entry name" value="TPR-like_helical_dom_sf"/>
</dbReference>
<name>A0ABQ6Q2L9_9BACT</name>
<accession>A0ABQ6Q2L9</accession>
<protein>
    <recommendedName>
        <fullName evidence="4">CHAT domain-containing protein</fullName>
    </recommendedName>
</protein>
<dbReference type="RefSeq" id="WP_338228031.1">
    <property type="nucleotide sequence ID" value="NZ_BTPE01000004.1"/>
</dbReference>
<evidence type="ECO:0000313" key="5">
    <source>
        <dbReference type="EMBL" id="GMQ33262.1"/>
    </source>
</evidence>
<evidence type="ECO:0000256" key="1">
    <source>
        <dbReference type="SAM" id="Coils"/>
    </source>
</evidence>
<dbReference type="Pfam" id="PF12770">
    <property type="entry name" value="CHAT"/>
    <property type="match status" value="1"/>
</dbReference>
<feature type="transmembrane region" description="Helical" evidence="2">
    <location>
        <begin position="991"/>
        <end position="1009"/>
    </location>
</feature>
<organism evidence="5 6">
    <name type="scientific">Algoriphagus taiwanensis</name>
    <dbReference type="NCBI Taxonomy" id="1445656"/>
    <lineage>
        <taxon>Bacteria</taxon>
        <taxon>Pseudomonadati</taxon>
        <taxon>Bacteroidota</taxon>
        <taxon>Cytophagia</taxon>
        <taxon>Cytophagales</taxon>
        <taxon>Cyclobacteriaceae</taxon>
        <taxon>Algoriphagus</taxon>
    </lineage>
</organism>